<sequence length="188" mass="19429">MDFVKIAVSATAPNLDALVDPRFGRAPYFIIVDPDSMQFETMENSSASAPGGTGISVAQAIVGKGVQVVLTGSCGPNAYEVLSAAGVQIITGVSGTVRDAVLSFKQGKPASTSAPDVPPHFGMGGGFGKDRGRGMGGFGMHGGVSMSGVVFQPPSEEEGLRQLKGQAEALKQQLSEINRRIDEITSED</sequence>
<dbReference type="Gene3D" id="3.30.420.130">
    <property type="entry name" value="Dinitrogenase iron-molybdenum cofactor biosynthesis domain"/>
    <property type="match status" value="1"/>
</dbReference>
<evidence type="ECO:0000259" key="2">
    <source>
        <dbReference type="Pfam" id="PF02579"/>
    </source>
</evidence>
<dbReference type="InterPro" id="IPR033913">
    <property type="entry name" value="MTH1175_dom"/>
</dbReference>
<protein>
    <submittedName>
        <fullName evidence="3">Dinitrogenase iron-molybdenum cofactor</fullName>
    </submittedName>
</protein>
<gene>
    <name evidence="3" type="ORF">HMPREF1705_02716</name>
</gene>
<proteinExistence type="predicted"/>
<dbReference type="STRING" id="592015.HMPREF1705_02716"/>
<evidence type="ECO:0000256" key="1">
    <source>
        <dbReference type="SAM" id="Coils"/>
    </source>
</evidence>
<dbReference type="PANTHER" id="PTHR42983:SF1">
    <property type="entry name" value="IRON-MOLYBDENUM PROTEIN"/>
    <property type="match status" value="1"/>
</dbReference>
<dbReference type="Proteomes" id="UP000005273">
    <property type="component" value="Unassembled WGS sequence"/>
</dbReference>
<organism evidence="3 4">
    <name type="scientific">Acetomicrobium hydrogeniformans ATCC BAA-1850</name>
    <dbReference type="NCBI Taxonomy" id="592015"/>
    <lineage>
        <taxon>Bacteria</taxon>
        <taxon>Thermotogati</taxon>
        <taxon>Synergistota</taxon>
        <taxon>Synergistia</taxon>
        <taxon>Synergistales</taxon>
        <taxon>Acetomicrobiaceae</taxon>
        <taxon>Acetomicrobium</taxon>
    </lineage>
</organism>
<reference evidence="4" key="1">
    <citation type="submission" date="2012-09" db="EMBL/GenBank/DDBJ databases">
        <authorList>
            <person name="Weinstock G."/>
            <person name="Sodergren E."/>
            <person name="Clifton S."/>
            <person name="Fulton L."/>
            <person name="Fulton B."/>
            <person name="Courtney L."/>
            <person name="Fronick C."/>
            <person name="Harrison M."/>
            <person name="Strong C."/>
            <person name="Farmer C."/>
            <person name="Delehaunty K."/>
            <person name="Markovic C."/>
            <person name="Hall O."/>
            <person name="Minx P."/>
            <person name="Tomlinson C."/>
            <person name="Mitreva M."/>
            <person name="Nelson J."/>
            <person name="Hou S."/>
            <person name="Wollam A."/>
            <person name="Pepin K.H."/>
            <person name="Johnson M."/>
            <person name="Bhonagiri V."/>
            <person name="Nash W.E."/>
            <person name="Suruliraj S."/>
            <person name="Warren W."/>
            <person name="Chinwalla A."/>
            <person name="Mardis E.R."/>
            <person name="Wilson R.K."/>
        </authorList>
    </citation>
    <scope>NUCLEOTIDE SEQUENCE [LARGE SCALE GENOMIC DNA]</scope>
    <source>
        <strain evidence="4">OS1</strain>
    </source>
</reference>
<dbReference type="AlphaFoldDB" id="A0A0T5XAW6"/>
<dbReference type="PANTHER" id="PTHR42983">
    <property type="entry name" value="DINITROGENASE IRON-MOLYBDENUM COFACTOR PROTEIN-RELATED"/>
    <property type="match status" value="1"/>
</dbReference>
<feature type="coiled-coil region" evidence="1">
    <location>
        <begin position="160"/>
        <end position="187"/>
    </location>
</feature>
<evidence type="ECO:0000313" key="3">
    <source>
        <dbReference type="EMBL" id="KRT35485.1"/>
    </source>
</evidence>
<dbReference type="InterPro" id="IPR035205">
    <property type="entry name" value="DUF5320"/>
</dbReference>
<dbReference type="Pfam" id="PF02579">
    <property type="entry name" value="Nitro_FeMo-Co"/>
    <property type="match status" value="1"/>
</dbReference>
<keyword evidence="1" id="KW-0175">Coiled coil</keyword>
<dbReference type="EMBL" id="ACJX03000001">
    <property type="protein sequence ID" value="KRT35485.1"/>
    <property type="molecule type" value="Genomic_DNA"/>
</dbReference>
<dbReference type="InterPro" id="IPR003731">
    <property type="entry name" value="Di-Nase_FeMo-co_biosynth"/>
</dbReference>
<keyword evidence="4" id="KW-1185">Reference proteome</keyword>
<dbReference type="SUPFAM" id="SSF53146">
    <property type="entry name" value="Nitrogenase accessory factor-like"/>
    <property type="match status" value="1"/>
</dbReference>
<name>A0A0T5XAW6_9BACT</name>
<evidence type="ECO:0000313" key="4">
    <source>
        <dbReference type="Proteomes" id="UP000005273"/>
    </source>
</evidence>
<comment type="caution">
    <text evidence="3">The sequence shown here is derived from an EMBL/GenBank/DDBJ whole genome shotgun (WGS) entry which is preliminary data.</text>
</comment>
<dbReference type="InterPro" id="IPR036105">
    <property type="entry name" value="DiNase_FeMo-co_biosyn_sf"/>
</dbReference>
<feature type="domain" description="Dinitrogenase iron-molybdenum cofactor biosynthesis" evidence="2">
    <location>
        <begin position="16"/>
        <end position="105"/>
    </location>
</feature>
<dbReference type="Pfam" id="PF17253">
    <property type="entry name" value="DUF5320"/>
    <property type="match status" value="1"/>
</dbReference>
<dbReference type="CDD" id="cd00851">
    <property type="entry name" value="MTH1175"/>
    <property type="match status" value="1"/>
</dbReference>
<accession>A0A0T5XAW6</accession>